<organism evidence="1">
    <name type="scientific">Brassica napus</name>
    <name type="common">Rape</name>
    <dbReference type="NCBI Taxonomy" id="3708"/>
    <lineage>
        <taxon>Eukaryota</taxon>
        <taxon>Viridiplantae</taxon>
        <taxon>Streptophyta</taxon>
        <taxon>Embryophyta</taxon>
        <taxon>Tracheophyta</taxon>
        <taxon>Spermatophyta</taxon>
        <taxon>Magnoliopsida</taxon>
        <taxon>eudicotyledons</taxon>
        <taxon>Gunneridae</taxon>
        <taxon>Pentapetalae</taxon>
        <taxon>rosids</taxon>
        <taxon>malvids</taxon>
        <taxon>Brassicales</taxon>
        <taxon>Brassicaceae</taxon>
        <taxon>Brassiceae</taxon>
        <taxon>Brassica</taxon>
    </lineage>
</organism>
<dbReference type="EMBL" id="HG994366">
    <property type="protein sequence ID" value="CAF1908145.1"/>
    <property type="molecule type" value="Genomic_DNA"/>
</dbReference>
<protein>
    <submittedName>
        <fullName evidence="1">(rape) hypothetical protein</fullName>
    </submittedName>
</protein>
<reference evidence="1" key="1">
    <citation type="submission" date="2021-01" db="EMBL/GenBank/DDBJ databases">
        <authorList>
            <consortium name="Genoscope - CEA"/>
            <person name="William W."/>
        </authorList>
    </citation>
    <scope>NUCLEOTIDE SEQUENCE</scope>
</reference>
<proteinExistence type="predicted"/>
<dbReference type="Proteomes" id="UP001295469">
    <property type="component" value="Chromosome C02"/>
</dbReference>
<evidence type="ECO:0000313" key="1">
    <source>
        <dbReference type="EMBL" id="CAF1908145.1"/>
    </source>
</evidence>
<gene>
    <name evidence="1" type="ORF">DARMORV10_C02P28480.1</name>
</gene>
<dbReference type="AlphaFoldDB" id="A0A816KI94"/>
<sequence>MEQDLADIKADLADMKNGISEIVALIECLRVNYINVTLMDYFSILELPEEI</sequence>
<accession>A0A816KI94</accession>
<name>A0A816KI94_BRANA</name>